<name>A0A6L6WYW7_9ACTN</name>
<comment type="caution">
    <text evidence="1">The sequence shown here is derived from an EMBL/GenBank/DDBJ whole genome shotgun (WGS) entry which is preliminary data.</text>
</comment>
<evidence type="ECO:0000313" key="1">
    <source>
        <dbReference type="EMBL" id="MVO86647.1"/>
    </source>
</evidence>
<keyword evidence="2" id="KW-1185">Reference proteome</keyword>
<dbReference type="EMBL" id="WPNZ01000009">
    <property type="protein sequence ID" value="MVO86647.1"/>
    <property type="molecule type" value="Genomic_DNA"/>
</dbReference>
<proteinExistence type="predicted"/>
<gene>
    <name evidence="1" type="ORF">GPA10_18255</name>
</gene>
<reference evidence="1 2" key="1">
    <citation type="submission" date="2019-11" db="EMBL/GenBank/DDBJ databases">
        <title>Streptomyces typhae sp. nov., a novel endophytic actinomycete isolated from the root of cattail pollen (Typha angustifolia L.).</title>
        <authorList>
            <person name="Peng C."/>
        </authorList>
    </citation>
    <scope>NUCLEOTIDE SEQUENCE [LARGE SCALE GENOMIC DNA]</scope>
    <source>
        <strain evidence="2">p1417</strain>
    </source>
</reference>
<accession>A0A6L6WYW7</accession>
<organism evidence="1 2">
    <name type="scientific">Streptomyces typhae</name>
    <dbReference type="NCBI Taxonomy" id="2681492"/>
    <lineage>
        <taxon>Bacteria</taxon>
        <taxon>Bacillati</taxon>
        <taxon>Actinomycetota</taxon>
        <taxon>Actinomycetes</taxon>
        <taxon>Kitasatosporales</taxon>
        <taxon>Streptomycetaceae</taxon>
        <taxon>Streptomyces</taxon>
    </lineage>
</organism>
<evidence type="ECO:0000313" key="2">
    <source>
        <dbReference type="Proteomes" id="UP000483802"/>
    </source>
</evidence>
<sequence length="87" mass="9675">MPPGRDWTDADRARWEELWQSPQATMWDDTARGTVAVLLVYEAAVLAGEASAWQAQEARYAGEALGLTPRAMVQLGWRIVDDDGEAR</sequence>
<dbReference type="AlphaFoldDB" id="A0A6L6WYW7"/>
<protein>
    <submittedName>
        <fullName evidence="1">Uncharacterized protein</fullName>
    </submittedName>
</protein>
<dbReference type="Proteomes" id="UP000483802">
    <property type="component" value="Unassembled WGS sequence"/>
</dbReference>